<keyword evidence="2" id="KW-0812">Transmembrane</keyword>
<feature type="compositionally biased region" description="Basic and acidic residues" evidence="1">
    <location>
        <begin position="327"/>
        <end position="348"/>
    </location>
</feature>
<organism evidence="3 4">
    <name type="scientific">Eiseniibacteriota bacterium</name>
    <dbReference type="NCBI Taxonomy" id="2212470"/>
    <lineage>
        <taxon>Bacteria</taxon>
        <taxon>Candidatus Eiseniibacteriota</taxon>
    </lineage>
</organism>
<sequence>MSYRVQVGLLLALAGITFVLWGVHYAHIDLWWDELDSLTEYALVTFQTTVTKYPYPNNHIFFNLFDNGLTRVWGVRDIYQIMERVAFLRWAQWLISAGTLAYTFFAARRVRGSRVGALAAVLLVTSLPFLNFAMQLRGYGLSMFFVAGLLFHCALRRERVSLVSALVTAVFSFALLYTVPSNVYFLFVLGLALVVREVGTLRRRRLASIRSEDATDRDANRAGGKIPGWMRGWIRDADVWSAAAVAVGAVAAFVAYLPVLDNVLNNRFVTDTPDHRFFVLTRRLPEIASHFLSSRYGLLLLVLPGLFWVLRSGPVGLSHPADGDEPSGSRRGDDASGRDRGTSPRAQDRVPPIASRSPRGTGRADLVMVLALFLGPFLASFAHNDVPFQRTFIHLAPVFGILLAFSVDGCHRWLEVRTPVVVRWLPLGVAIYCVVTLGYVHQRVEQRLEADLDQNIREQNIFANYYQAPGFRPLDTCRALAAQVAAHPGTVVLANELDRVSWTFYLQKFDIPSYALAQFKEDNTSGATHTGVFQLARGRDGERVFLQWSMRIPEPFDSGDRLTPVMLYLASYDPADVIYVVTGLNRLIEQVVTTRYPEFRMERLEVPGSYGVFRLTRRS</sequence>
<reference evidence="3" key="2">
    <citation type="journal article" date="2021" name="Microbiome">
        <title>Successional dynamics and alternative stable states in a saline activated sludge microbial community over 9 years.</title>
        <authorList>
            <person name="Wang Y."/>
            <person name="Ye J."/>
            <person name="Ju F."/>
            <person name="Liu L."/>
            <person name="Boyd J.A."/>
            <person name="Deng Y."/>
            <person name="Parks D.H."/>
            <person name="Jiang X."/>
            <person name="Yin X."/>
            <person name="Woodcroft B.J."/>
            <person name="Tyson G.W."/>
            <person name="Hugenholtz P."/>
            <person name="Polz M.F."/>
            <person name="Zhang T."/>
        </authorList>
    </citation>
    <scope>NUCLEOTIDE SEQUENCE</scope>
    <source>
        <strain evidence="3">HKST-UBA01</strain>
    </source>
</reference>
<feature type="transmembrane region" description="Helical" evidence="2">
    <location>
        <begin position="364"/>
        <end position="382"/>
    </location>
</feature>
<evidence type="ECO:0000313" key="3">
    <source>
        <dbReference type="EMBL" id="MCA9728459.1"/>
    </source>
</evidence>
<feature type="transmembrane region" description="Helical" evidence="2">
    <location>
        <begin position="287"/>
        <end position="310"/>
    </location>
</feature>
<dbReference type="Proteomes" id="UP000697710">
    <property type="component" value="Unassembled WGS sequence"/>
</dbReference>
<dbReference type="AlphaFoldDB" id="A0A956RRC6"/>
<evidence type="ECO:0008006" key="5">
    <source>
        <dbReference type="Google" id="ProtNLM"/>
    </source>
</evidence>
<dbReference type="EMBL" id="JAGQHR010000389">
    <property type="protein sequence ID" value="MCA9728459.1"/>
    <property type="molecule type" value="Genomic_DNA"/>
</dbReference>
<feature type="transmembrane region" description="Helical" evidence="2">
    <location>
        <begin position="239"/>
        <end position="259"/>
    </location>
</feature>
<protein>
    <recommendedName>
        <fullName evidence="5">Glycosyltransferase RgtA/B/C/D-like domain-containing protein</fullName>
    </recommendedName>
</protein>
<evidence type="ECO:0000256" key="2">
    <source>
        <dbReference type="SAM" id="Phobius"/>
    </source>
</evidence>
<proteinExistence type="predicted"/>
<evidence type="ECO:0000256" key="1">
    <source>
        <dbReference type="SAM" id="MobiDB-lite"/>
    </source>
</evidence>
<comment type="caution">
    <text evidence="3">The sequence shown here is derived from an EMBL/GenBank/DDBJ whole genome shotgun (WGS) entry which is preliminary data.</text>
</comment>
<feature type="transmembrane region" description="Helical" evidence="2">
    <location>
        <begin position="183"/>
        <end position="201"/>
    </location>
</feature>
<feature type="transmembrane region" description="Helical" evidence="2">
    <location>
        <begin position="388"/>
        <end position="408"/>
    </location>
</feature>
<keyword evidence="2" id="KW-1133">Transmembrane helix</keyword>
<feature type="transmembrane region" description="Helical" evidence="2">
    <location>
        <begin position="420"/>
        <end position="440"/>
    </location>
</feature>
<feature type="transmembrane region" description="Helical" evidence="2">
    <location>
        <begin position="115"/>
        <end position="133"/>
    </location>
</feature>
<feature type="transmembrane region" description="Helical" evidence="2">
    <location>
        <begin position="7"/>
        <end position="28"/>
    </location>
</feature>
<name>A0A956RRC6_UNCEI</name>
<gene>
    <name evidence="3" type="ORF">KC729_12295</name>
</gene>
<accession>A0A956RRC6</accession>
<reference evidence="3" key="1">
    <citation type="submission" date="2020-04" db="EMBL/GenBank/DDBJ databases">
        <authorList>
            <person name="Zhang T."/>
        </authorList>
    </citation>
    <scope>NUCLEOTIDE SEQUENCE</scope>
    <source>
        <strain evidence="3">HKST-UBA01</strain>
    </source>
</reference>
<feature type="transmembrane region" description="Helical" evidence="2">
    <location>
        <begin position="90"/>
        <end position="108"/>
    </location>
</feature>
<evidence type="ECO:0000313" key="4">
    <source>
        <dbReference type="Proteomes" id="UP000697710"/>
    </source>
</evidence>
<feature type="region of interest" description="Disordered" evidence="1">
    <location>
        <begin position="319"/>
        <end position="359"/>
    </location>
</feature>
<keyword evidence="2" id="KW-0472">Membrane</keyword>